<comment type="similarity">
    <text evidence="8">Belongs to the TsuA/YedE (TC 9.B.102) family.</text>
</comment>
<feature type="transmembrane region" description="Helical" evidence="10">
    <location>
        <begin position="145"/>
        <end position="166"/>
    </location>
</feature>
<protein>
    <submittedName>
        <fullName evidence="11">Sulfur transport</fullName>
    </submittedName>
</protein>
<feature type="transmembrane region" description="Helical" evidence="10">
    <location>
        <begin position="6"/>
        <end position="27"/>
    </location>
</feature>
<feature type="transmembrane region" description="Helical" evidence="10">
    <location>
        <begin position="248"/>
        <end position="266"/>
    </location>
</feature>
<dbReference type="PATRIC" id="fig|1125718.3.peg.706"/>
<evidence type="ECO:0000256" key="1">
    <source>
        <dbReference type="ARBA" id="ARBA00004429"/>
    </source>
</evidence>
<evidence type="ECO:0000313" key="11">
    <source>
        <dbReference type="EMBL" id="EJF46745.1"/>
    </source>
</evidence>
<evidence type="ECO:0000256" key="4">
    <source>
        <dbReference type="ARBA" id="ARBA00022519"/>
    </source>
</evidence>
<evidence type="ECO:0000256" key="10">
    <source>
        <dbReference type="SAM" id="Phobius"/>
    </source>
</evidence>
<dbReference type="PANTHER" id="PTHR30574">
    <property type="entry name" value="INNER MEMBRANE PROTEIN YEDE"/>
    <property type="match status" value="1"/>
</dbReference>
<evidence type="ECO:0000256" key="2">
    <source>
        <dbReference type="ARBA" id="ARBA00022448"/>
    </source>
</evidence>
<accession>J1HLB5</accession>
<keyword evidence="4" id="KW-0997">Cell inner membrane</keyword>
<feature type="transmembrane region" description="Helical" evidence="10">
    <location>
        <begin position="39"/>
        <end position="63"/>
    </location>
</feature>
<dbReference type="Pfam" id="PF04143">
    <property type="entry name" value="Sulf_transp"/>
    <property type="match status" value="1"/>
</dbReference>
<feature type="transmembrane region" description="Helical" evidence="10">
    <location>
        <begin position="319"/>
        <end position="338"/>
    </location>
</feature>
<proteinExistence type="inferred from homology"/>
<dbReference type="PANTHER" id="PTHR30574:SF1">
    <property type="entry name" value="SULPHUR TRANSPORT DOMAIN-CONTAINING PROTEIN"/>
    <property type="match status" value="1"/>
</dbReference>
<dbReference type="RefSeq" id="WP_008730378.1">
    <property type="nucleotide sequence ID" value="NZ_AKFT01000050.1"/>
</dbReference>
<keyword evidence="2" id="KW-0813">Transport</keyword>
<dbReference type="AlphaFoldDB" id="J1HLB5"/>
<evidence type="ECO:0000256" key="8">
    <source>
        <dbReference type="ARBA" id="ARBA00035655"/>
    </source>
</evidence>
<evidence type="ECO:0000256" key="7">
    <source>
        <dbReference type="ARBA" id="ARBA00023136"/>
    </source>
</evidence>
<keyword evidence="7 10" id="KW-0472">Membrane</keyword>
<evidence type="ECO:0000313" key="12">
    <source>
        <dbReference type="Proteomes" id="UP000002941"/>
    </source>
</evidence>
<dbReference type="EMBL" id="AKFT01000050">
    <property type="protein sequence ID" value="EJF46745.1"/>
    <property type="molecule type" value="Genomic_DNA"/>
</dbReference>
<comment type="caution">
    <text evidence="11">The sequence shown here is derived from an EMBL/GenBank/DDBJ whole genome shotgun (WGS) entry which is preliminary data.</text>
</comment>
<keyword evidence="12" id="KW-1185">Reference proteome</keyword>
<feature type="transmembrane region" description="Helical" evidence="10">
    <location>
        <begin position="196"/>
        <end position="217"/>
    </location>
</feature>
<dbReference type="InterPro" id="IPR007272">
    <property type="entry name" value="Sulf_transp_TsuA/YedE"/>
</dbReference>
<organism evidence="11 12">
    <name type="scientific">Actinomyces massiliensis F0489</name>
    <dbReference type="NCBI Taxonomy" id="1125718"/>
    <lineage>
        <taxon>Bacteria</taxon>
        <taxon>Bacillati</taxon>
        <taxon>Actinomycetota</taxon>
        <taxon>Actinomycetes</taxon>
        <taxon>Actinomycetales</taxon>
        <taxon>Actinomycetaceae</taxon>
        <taxon>Actinomyces</taxon>
    </lineage>
</organism>
<gene>
    <name evidence="11" type="ORF">HMPREF1318_0643</name>
</gene>
<reference evidence="11 12" key="1">
    <citation type="submission" date="2012-05" db="EMBL/GenBank/DDBJ databases">
        <authorList>
            <person name="Harkins D.M."/>
            <person name="Madupu R."/>
            <person name="Durkin A.S."/>
            <person name="Torralba M."/>
            <person name="Methe B."/>
            <person name="Sutton G.G."/>
            <person name="Nelson K.E."/>
        </authorList>
    </citation>
    <scope>NUCLEOTIDE SEQUENCE [LARGE SCALE GENOMIC DNA]</scope>
    <source>
        <strain evidence="11 12">F0489</strain>
    </source>
</reference>
<evidence type="ECO:0000256" key="5">
    <source>
        <dbReference type="ARBA" id="ARBA00022692"/>
    </source>
</evidence>
<feature type="transmembrane region" description="Helical" evidence="10">
    <location>
        <begin position="278"/>
        <end position="299"/>
    </location>
</feature>
<feature type="transmembrane region" description="Helical" evidence="10">
    <location>
        <begin position="69"/>
        <end position="92"/>
    </location>
</feature>
<keyword evidence="3" id="KW-1003">Cell membrane</keyword>
<keyword evidence="6 10" id="KW-1133">Transmembrane helix</keyword>
<evidence type="ECO:0000256" key="9">
    <source>
        <dbReference type="SAM" id="MobiDB-lite"/>
    </source>
</evidence>
<keyword evidence="5 10" id="KW-0812">Transmembrane</keyword>
<feature type="region of interest" description="Disordered" evidence="9">
    <location>
        <begin position="347"/>
        <end position="386"/>
    </location>
</feature>
<dbReference type="Proteomes" id="UP000002941">
    <property type="component" value="Unassembled WGS sequence"/>
</dbReference>
<name>J1HLB5_9ACTO</name>
<comment type="subcellular location">
    <subcellularLocation>
        <location evidence="1">Cell inner membrane</location>
        <topology evidence="1">Multi-pass membrane protein</topology>
    </subcellularLocation>
</comment>
<feature type="transmembrane region" description="Helical" evidence="10">
    <location>
        <begin position="104"/>
        <end position="125"/>
    </location>
</feature>
<sequence>MLITGLIIGAVLGLVLQRGRFCITGAFRDLWVSHSSRWFTAFLLAITIQALGVSLLTFLGVIAPEAPKLSVIATVLGSFLFGVGIVLAGGCATGTYYRAGEGLVGSWFALVAYALFAAAAKTGFLSPATARVKGLWTTGMTTIPATIGLPNWVGVAALCIVSAFAVHRQIRRESARRPAVQLPAQRTGLNHLLFEYAWNPLATGAIVGVIAIIAWPLSWASGRPDGLGITTPSANLVSVLVTGDWSRLDWGVLLVVGIMLGSYAAARASGEFRVRVPSALVIQRAIVGGALMGVGAAWAGGCSIGNALVQTSLLSWQGWIALVFQILGVGAAAWATLIRPREQRRRARAAQATAETAEYEPAAPSVSEGAAPEMAVQHAPTPSPAR</sequence>
<dbReference type="eggNOG" id="COG2391">
    <property type="taxonomic scope" value="Bacteria"/>
</dbReference>
<evidence type="ECO:0000256" key="6">
    <source>
        <dbReference type="ARBA" id="ARBA00022989"/>
    </source>
</evidence>
<feature type="compositionally biased region" description="Low complexity" evidence="9">
    <location>
        <begin position="349"/>
        <end position="363"/>
    </location>
</feature>
<evidence type="ECO:0000256" key="3">
    <source>
        <dbReference type="ARBA" id="ARBA00022475"/>
    </source>
</evidence>
<dbReference type="GO" id="GO:0005886">
    <property type="term" value="C:plasma membrane"/>
    <property type="evidence" value="ECO:0007669"/>
    <property type="project" value="UniProtKB-SubCell"/>
</dbReference>